<feature type="transmembrane region" description="Helical" evidence="8">
    <location>
        <begin position="89"/>
        <end position="107"/>
    </location>
</feature>
<organism evidence="9 10">
    <name type="scientific">Tersicoccus solisilvae</name>
    <dbReference type="NCBI Taxonomy" id="1882339"/>
    <lineage>
        <taxon>Bacteria</taxon>
        <taxon>Bacillati</taxon>
        <taxon>Actinomycetota</taxon>
        <taxon>Actinomycetes</taxon>
        <taxon>Micrococcales</taxon>
        <taxon>Micrococcaceae</taxon>
        <taxon>Tersicoccus</taxon>
    </lineage>
</organism>
<accession>A0ABQ1NIH1</accession>
<evidence type="ECO:0000256" key="2">
    <source>
        <dbReference type="ARBA" id="ARBA00022475"/>
    </source>
</evidence>
<feature type="transmembrane region" description="Helical" evidence="8">
    <location>
        <begin position="283"/>
        <end position="304"/>
    </location>
</feature>
<comment type="caution">
    <text evidence="9">The sequence shown here is derived from an EMBL/GenBank/DDBJ whole genome shotgun (WGS) entry which is preliminary data.</text>
</comment>
<reference evidence="10" key="1">
    <citation type="journal article" date="2019" name="Int. J. Syst. Evol. Microbiol.">
        <title>The Global Catalogue of Microorganisms (GCM) 10K type strain sequencing project: providing services to taxonomists for standard genome sequencing and annotation.</title>
        <authorList>
            <consortium name="The Broad Institute Genomics Platform"/>
            <consortium name="The Broad Institute Genome Sequencing Center for Infectious Disease"/>
            <person name="Wu L."/>
            <person name="Ma J."/>
        </authorList>
    </citation>
    <scope>NUCLEOTIDE SEQUENCE [LARGE SCALE GENOMIC DNA]</scope>
    <source>
        <strain evidence="10">CGMCC 1.15480</strain>
    </source>
</reference>
<feature type="transmembrane region" description="Helical" evidence="8">
    <location>
        <begin position="407"/>
        <end position="429"/>
    </location>
</feature>
<keyword evidence="10" id="KW-1185">Reference proteome</keyword>
<feature type="transmembrane region" description="Helical" evidence="8">
    <location>
        <begin position="224"/>
        <end position="242"/>
    </location>
</feature>
<feature type="transmembrane region" description="Helical" evidence="8">
    <location>
        <begin position="195"/>
        <end position="217"/>
    </location>
</feature>
<keyword evidence="2" id="KW-1003">Cell membrane</keyword>
<comment type="similarity">
    <text evidence="7">Belongs to the glycosyltransferase 87 family.</text>
</comment>
<feature type="transmembrane region" description="Helical" evidence="8">
    <location>
        <begin position="114"/>
        <end position="133"/>
    </location>
</feature>
<keyword evidence="6 8" id="KW-0472">Membrane</keyword>
<evidence type="ECO:0000256" key="5">
    <source>
        <dbReference type="ARBA" id="ARBA00022989"/>
    </source>
</evidence>
<comment type="subcellular location">
    <subcellularLocation>
        <location evidence="1">Cell membrane</location>
        <topology evidence="1">Multi-pass membrane protein</topology>
    </subcellularLocation>
</comment>
<keyword evidence="5 8" id="KW-1133">Transmembrane helix</keyword>
<keyword evidence="3" id="KW-0808">Transferase</keyword>
<sequence>MTTSSARRRPAPDAARRLGAPGRSPLVLGLHLVAAVAVLVWWFTAVRPPEGLDYGVYRSGAATLYHLLGMGGDLYWPAEGLHGPRGMPFTYPPFAAMVLGPAALLSFDAGLHLMMAVTMAAAVVVAIVIVRWWDGETGTGAPRPAARAVVPVAWLTVGILVSGPWRDTVFFGQINAALALLCLLDLVGVTGRARGVLIGVAAGIKLTPLAFGLYFVARRDLRGAAWLVGGFVATVAVAFLAFPGPSVQFWSETVRETGRIGGFEYADNVAVRGALEQLGLSTAVAGIVWIPLVVAVVVAGWIVIRAGERLAAPWLGIAAAALVMLLVSPISWSHHWVWWPLIAAAGLLLHRRLRGDDAVPTPVTAPSASWVRVHAAALTVFTVFFLISPKVLALWTGSDVDVSTSRLSAVLASLGAVSGVVLLVCWAIAARPRTAAPAAALTTESSR</sequence>
<evidence type="ECO:0000256" key="1">
    <source>
        <dbReference type="ARBA" id="ARBA00004651"/>
    </source>
</evidence>
<evidence type="ECO:0000256" key="4">
    <source>
        <dbReference type="ARBA" id="ARBA00022692"/>
    </source>
</evidence>
<evidence type="ECO:0000313" key="10">
    <source>
        <dbReference type="Proteomes" id="UP000597761"/>
    </source>
</evidence>
<feature type="transmembrane region" description="Helical" evidence="8">
    <location>
        <begin position="169"/>
        <end position="189"/>
    </location>
</feature>
<evidence type="ECO:0000256" key="6">
    <source>
        <dbReference type="ARBA" id="ARBA00023136"/>
    </source>
</evidence>
<dbReference type="InterPro" id="IPR018584">
    <property type="entry name" value="GT87"/>
</dbReference>
<evidence type="ECO:0000313" key="9">
    <source>
        <dbReference type="EMBL" id="GGC77985.1"/>
    </source>
</evidence>
<dbReference type="Proteomes" id="UP000597761">
    <property type="component" value="Unassembled WGS sequence"/>
</dbReference>
<dbReference type="RefSeq" id="WP_188664607.1">
    <property type="nucleotide sequence ID" value="NZ_BMJI01000001.1"/>
</dbReference>
<keyword evidence="4 8" id="KW-0812">Transmembrane</keyword>
<name>A0ABQ1NIH1_9MICC</name>
<dbReference type="Pfam" id="PF09594">
    <property type="entry name" value="GT87"/>
    <property type="match status" value="1"/>
</dbReference>
<evidence type="ECO:0000256" key="7">
    <source>
        <dbReference type="ARBA" id="ARBA00024033"/>
    </source>
</evidence>
<protein>
    <recommendedName>
        <fullName evidence="11">DUF2029 domain-containing protein</fullName>
    </recommendedName>
</protein>
<evidence type="ECO:0008006" key="11">
    <source>
        <dbReference type="Google" id="ProtNLM"/>
    </source>
</evidence>
<proteinExistence type="inferred from homology"/>
<dbReference type="EMBL" id="BMJI01000001">
    <property type="protein sequence ID" value="GGC77985.1"/>
    <property type="molecule type" value="Genomic_DNA"/>
</dbReference>
<feature type="transmembrane region" description="Helical" evidence="8">
    <location>
        <begin position="145"/>
        <end position="162"/>
    </location>
</feature>
<feature type="transmembrane region" description="Helical" evidence="8">
    <location>
        <begin position="311"/>
        <end position="330"/>
    </location>
</feature>
<gene>
    <name evidence="9" type="ORF">GCM10011512_00630</name>
</gene>
<feature type="transmembrane region" description="Helical" evidence="8">
    <location>
        <begin position="26"/>
        <end position="44"/>
    </location>
</feature>
<evidence type="ECO:0000256" key="3">
    <source>
        <dbReference type="ARBA" id="ARBA00022679"/>
    </source>
</evidence>
<feature type="transmembrane region" description="Helical" evidence="8">
    <location>
        <begin position="373"/>
        <end position="395"/>
    </location>
</feature>
<evidence type="ECO:0000256" key="8">
    <source>
        <dbReference type="SAM" id="Phobius"/>
    </source>
</evidence>